<evidence type="ECO:0000313" key="2">
    <source>
        <dbReference type="EMBL" id="PLN76904.1"/>
    </source>
</evidence>
<dbReference type="EMBL" id="KZ559607">
    <property type="protein sequence ID" value="PLN76904.1"/>
    <property type="molecule type" value="Genomic_DNA"/>
</dbReference>
<gene>
    <name evidence="2" type="ORF">BDW42DRAFT_177816</name>
</gene>
<dbReference type="AlphaFoldDB" id="A0A2J5HIN3"/>
<keyword evidence="3" id="KW-1185">Reference proteome</keyword>
<organism evidence="2 3">
    <name type="scientific">Aspergillus taichungensis</name>
    <dbReference type="NCBI Taxonomy" id="482145"/>
    <lineage>
        <taxon>Eukaryota</taxon>
        <taxon>Fungi</taxon>
        <taxon>Dikarya</taxon>
        <taxon>Ascomycota</taxon>
        <taxon>Pezizomycotina</taxon>
        <taxon>Eurotiomycetes</taxon>
        <taxon>Eurotiomycetidae</taxon>
        <taxon>Eurotiales</taxon>
        <taxon>Aspergillaceae</taxon>
        <taxon>Aspergillus</taxon>
        <taxon>Aspergillus subgen. Circumdati</taxon>
    </lineage>
</organism>
<feature type="region of interest" description="Disordered" evidence="1">
    <location>
        <begin position="35"/>
        <end position="55"/>
    </location>
</feature>
<sequence>MDRAAQRASSQPLSFSLLRSSISTSLCHKVPRVKSLYNPTPGGKSSSKTGSPAPRILQSTACGNVIVVLRWIHDQGRSICNTFAVSCSDITGEWTFLDQRYQD</sequence>
<name>A0A2J5HIN3_9EURO</name>
<accession>A0A2J5HIN3</accession>
<proteinExistence type="predicted"/>
<reference evidence="3" key="1">
    <citation type="submission" date="2017-12" db="EMBL/GenBank/DDBJ databases">
        <authorList>
            <consortium name="DOE Joint Genome Institute"/>
            <person name="Mondo S.J."/>
            <person name="Kjaerbolling I."/>
            <person name="Vesth T.C."/>
            <person name="Frisvad J.C."/>
            <person name="Nybo J.L."/>
            <person name="Theobald S."/>
            <person name="Kuo A."/>
            <person name="Bowyer P."/>
            <person name="Matsuda Y."/>
            <person name="Lyhne E.K."/>
            <person name="Kogle M.E."/>
            <person name="Clum A."/>
            <person name="Lipzen A."/>
            <person name="Salamov A."/>
            <person name="Ngan C.Y."/>
            <person name="Daum C."/>
            <person name="Chiniquy J."/>
            <person name="Barry K."/>
            <person name="LaButti K."/>
            <person name="Haridas S."/>
            <person name="Simmons B.A."/>
            <person name="Magnuson J.K."/>
            <person name="Mortensen U.H."/>
            <person name="Larsen T.O."/>
            <person name="Grigoriev I.V."/>
            <person name="Baker S.E."/>
            <person name="Andersen M.R."/>
            <person name="Nordberg H.P."/>
            <person name="Cantor M.N."/>
            <person name="Hua S.X."/>
        </authorList>
    </citation>
    <scope>NUCLEOTIDE SEQUENCE [LARGE SCALE GENOMIC DNA]</scope>
    <source>
        <strain evidence="3">IBT 19404</strain>
    </source>
</reference>
<dbReference type="Proteomes" id="UP000235023">
    <property type="component" value="Unassembled WGS sequence"/>
</dbReference>
<feature type="compositionally biased region" description="Low complexity" evidence="1">
    <location>
        <begin position="39"/>
        <end position="52"/>
    </location>
</feature>
<protein>
    <submittedName>
        <fullName evidence="2">Uncharacterized protein</fullName>
    </submittedName>
</protein>
<evidence type="ECO:0000313" key="3">
    <source>
        <dbReference type="Proteomes" id="UP000235023"/>
    </source>
</evidence>
<evidence type="ECO:0000256" key="1">
    <source>
        <dbReference type="SAM" id="MobiDB-lite"/>
    </source>
</evidence>